<reference evidence="3 4" key="1">
    <citation type="submission" date="2019-01" db="EMBL/GenBank/DDBJ databases">
        <title>Complete genome sequencing of Aequorivita sp. H23M31.</title>
        <authorList>
            <person name="Bae J.-W."/>
        </authorList>
    </citation>
    <scope>NUCLEOTIDE SEQUENCE [LARGE SCALE GENOMIC DNA]</scope>
    <source>
        <strain evidence="3 4">H23M31</strain>
    </source>
</reference>
<name>A0A410G4F5_9FLAO</name>
<dbReference type="EMBL" id="CP034951">
    <property type="protein sequence ID" value="QAA82154.1"/>
    <property type="molecule type" value="Genomic_DNA"/>
</dbReference>
<dbReference type="OrthoDB" id="9809989at2"/>
<evidence type="ECO:0000259" key="2">
    <source>
        <dbReference type="Pfam" id="PF13205"/>
    </source>
</evidence>
<dbReference type="InterPro" id="IPR032812">
    <property type="entry name" value="SbsA_Ig"/>
</dbReference>
<feature type="domain" description="SbsA Ig-like" evidence="2">
    <location>
        <begin position="42"/>
        <end position="143"/>
    </location>
</feature>
<evidence type="ECO:0000313" key="3">
    <source>
        <dbReference type="EMBL" id="QAA82154.1"/>
    </source>
</evidence>
<organism evidence="3 4">
    <name type="scientific">Aequorivita ciconiae</name>
    <dbReference type="NCBI Taxonomy" id="2494375"/>
    <lineage>
        <taxon>Bacteria</taxon>
        <taxon>Pseudomonadati</taxon>
        <taxon>Bacteroidota</taxon>
        <taxon>Flavobacteriia</taxon>
        <taxon>Flavobacteriales</taxon>
        <taxon>Flavobacteriaceae</taxon>
        <taxon>Aequorivita</taxon>
    </lineage>
</organism>
<keyword evidence="4" id="KW-1185">Reference proteome</keyword>
<protein>
    <recommendedName>
        <fullName evidence="2">SbsA Ig-like domain-containing protein</fullName>
    </recommendedName>
</protein>
<sequence>MRKNKKGNHLKHRLLYIPIAFLFLLSFVDCAKKGTPSGGPRDTIPPIIVRSTPENYSTYFSGDEIEIRFNEYIKLKEIDKQLVISPPMKYKPLITPLSTSKILKIKILDTLKPNTTYSFNFGKSIVDNNEGNPYEYYKYVFSTGSYIDSLTVSGNVKDALLITPEIPTTVVLYEANETYKDSLIFSEKPTYVTVTQDSTGFFELTNLKEGKYFLLALKEKNNDYIFQPNTDKIGFVEGAITVPTDSTYSLTLFKENPSYKLTRPSQAGKNHIVFGYEGNDEDPQIEILSQTPDDYTTKIYKDDKRDTLNYWFKPVIETDSLVFRVSNKSTVDTVTVRMKELYADSLKISAVKSGTLKLNDTFKLRSNIPIIDYDTEKFQVMKRDSSFLEPSMKLVSKYNWVEMYFPKEEDQTYTIKVFPGAFTDFFEHTNDTLQYKINTQSSGEYGTLNLTLLNVSRFPIIVQMVNSKFNVVSQEYLPDMTDSVSDKSVVFFDELSPDKYYIRIIYDDNENRKWDTGNFLERRPPEQVIYYPSVIEVRANWSLNETFILK</sequence>
<evidence type="ECO:0000256" key="1">
    <source>
        <dbReference type="ARBA" id="ARBA00022729"/>
    </source>
</evidence>
<dbReference type="AlphaFoldDB" id="A0A410G4F5"/>
<proteinExistence type="predicted"/>
<gene>
    <name evidence="3" type="ORF">EI546_10655</name>
</gene>
<accession>A0A410G4F5</accession>
<dbReference type="Pfam" id="PF13205">
    <property type="entry name" value="Big_5"/>
    <property type="match status" value="1"/>
</dbReference>
<keyword evidence="1" id="KW-0732">Signal</keyword>
<evidence type="ECO:0000313" key="4">
    <source>
        <dbReference type="Proteomes" id="UP000285517"/>
    </source>
</evidence>
<dbReference type="Proteomes" id="UP000285517">
    <property type="component" value="Chromosome"/>
</dbReference>
<dbReference type="KEGG" id="aev:EI546_10655"/>